<organism evidence="2">
    <name type="scientific">Fagus sylvatica</name>
    <name type="common">Beechnut</name>
    <dbReference type="NCBI Taxonomy" id="28930"/>
    <lineage>
        <taxon>Eukaryota</taxon>
        <taxon>Viridiplantae</taxon>
        <taxon>Streptophyta</taxon>
        <taxon>Embryophyta</taxon>
        <taxon>Tracheophyta</taxon>
        <taxon>Spermatophyta</taxon>
        <taxon>Magnoliopsida</taxon>
        <taxon>eudicotyledons</taxon>
        <taxon>Gunneridae</taxon>
        <taxon>Pentapetalae</taxon>
        <taxon>rosids</taxon>
        <taxon>fabids</taxon>
        <taxon>Fagales</taxon>
        <taxon>Fagaceae</taxon>
        <taxon>Fagus</taxon>
    </lineage>
</organism>
<evidence type="ECO:0000313" key="2">
    <source>
        <dbReference type="EMBL" id="SPD00456.1"/>
    </source>
</evidence>
<dbReference type="AlphaFoldDB" id="A0A2N9GCZ3"/>
<dbReference type="PANTHER" id="PTHR47592:SF27">
    <property type="entry name" value="OS08G0421700 PROTEIN"/>
    <property type="match status" value="1"/>
</dbReference>
<sequence>MTGEDGKTSGIEKFDGTNFGYWKIQIEDYLYGKKLHLPLLGKKPDKMEDAEWALLDRQETTTVCLMTALSGMYEKPLANNKVHLMKKLFNLKMAEGAAVAKHLNEFNTITNQLSSVEIEFDDEIRALIVLASLPKNKDHKHDDEKGTTAVVNDEEVVVLSVQKQKNEHVDNNDDEWVVDSATAHHVVHTKELFTTYKARDFGTVNMGNTNYSKIVGIGDVCIKTNVGFTVMLKNVRHVPNLCFNLISTPFMDRAGYCNHLGNGRWKLAKGPMVVARGRICCGLYKTRVKACKKKFNAVGTIEKTLQLRVMVNSVAPKRVEFSLPNSATDGGAICDEECRDGKPATCDEDEVKESKDLKQEERAPTLEMVKPHEKRPTGECRKDNFKNIWSSDEGEPENWIKDIQGEINSLRMKGINIEEVFSLLVKTMMKLELRANPAGMDSN</sequence>
<dbReference type="PANTHER" id="PTHR47592">
    <property type="entry name" value="PBF68 PROTEIN"/>
    <property type="match status" value="1"/>
</dbReference>
<name>A0A2N9GCZ3_FAGSY</name>
<dbReference type="InterPro" id="IPR054722">
    <property type="entry name" value="PolX-like_BBD"/>
</dbReference>
<feature type="domain" description="Retrovirus-related Pol polyprotein from transposon TNT 1-94-like beta-barrel" evidence="1">
    <location>
        <begin position="176"/>
        <end position="256"/>
    </location>
</feature>
<dbReference type="EMBL" id="OIVN01002090">
    <property type="protein sequence ID" value="SPD00456.1"/>
    <property type="molecule type" value="Genomic_DNA"/>
</dbReference>
<reference evidence="2" key="1">
    <citation type="submission" date="2018-02" db="EMBL/GenBank/DDBJ databases">
        <authorList>
            <person name="Cohen D.B."/>
            <person name="Kent A.D."/>
        </authorList>
    </citation>
    <scope>NUCLEOTIDE SEQUENCE</scope>
</reference>
<accession>A0A2N9GCZ3</accession>
<dbReference type="Pfam" id="PF22936">
    <property type="entry name" value="Pol_BBD"/>
    <property type="match status" value="1"/>
</dbReference>
<protein>
    <recommendedName>
        <fullName evidence="1">Retrovirus-related Pol polyprotein from transposon TNT 1-94-like beta-barrel domain-containing protein</fullName>
    </recommendedName>
</protein>
<dbReference type="Pfam" id="PF14223">
    <property type="entry name" value="Retrotran_gag_2"/>
    <property type="match status" value="1"/>
</dbReference>
<proteinExistence type="predicted"/>
<evidence type="ECO:0000259" key="1">
    <source>
        <dbReference type="Pfam" id="PF22936"/>
    </source>
</evidence>
<gene>
    <name evidence="2" type="ORF">FSB_LOCUS28338</name>
</gene>